<accession>A0ABS6V5V0</accession>
<proteinExistence type="predicted"/>
<evidence type="ECO:0000256" key="1">
    <source>
        <dbReference type="SAM" id="Phobius"/>
    </source>
</evidence>
<keyword evidence="1" id="KW-0472">Membrane</keyword>
<feature type="transmembrane region" description="Helical" evidence="1">
    <location>
        <begin position="39"/>
        <end position="57"/>
    </location>
</feature>
<protein>
    <submittedName>
        <fullName evidence="2">DUF2842 domain-containing protein</fullName>
    </submittedName>
</protein>
<sequence length="73" mass="8233">MQPVHEPNSRQLVGIFGIIAWIIVWAGIVASFSSTIGQWHMLLQAVFYLVVGLIWIAPLKPALRWMQTGKFKA</sequence>
<keyword evidence="3" id="KW-1185">Reference proteome</keyword>
<organism evidence="2 3">
    <name type="scientific">Sphingomicrobium clamense</name>
    <dbReference type="NCBI Taxonomy" id="2851013"/>
    <lineage>
        <taxon>Bacteria</taxon>
        <taxon>Pseudomonadati</taxon>
        <taxon>Pseudomonadota</taxon>
        <taxon>Alphaproteobacteria</taxon>
        <taxon>Sphingomonadales</taxon>
        <taxon>Sphingomonadaceae</taxon>
        <taxon>Sphingomicrobium</taxon>
    </lineage>
</organism>
<keyword evidence="1" id="KW-1133">Transmembrane helix</keyword>
<dbReference type="EMBL" id="JAHVAH010000001">
    <property type="protein sequence ID" value="MBW0144894.1"/>
    <property type="molecule type" value="Genomic_DNA"/>
</dbReference>
<feature type="transmembrane region" description="Helical" evidence="1">
    <location>
        <begin position="12"/>
        <end position="33"/>
    </location>
</feature>
<evidence type="ECO:0000313" key="3">
    <source>
        <dbReference type="Proteomes" id="UP000698028"/>
    </source>
</evidence>
<keyword evidence="1" id="KW-0812">Transmembrane</keyword>
<dbReference type="InterPro" id="IPR021265">
    <property type="entry name" value="DUF2842"/>
</dbReference>
<gene>
    <name evidence="2" type="ORF">KTQ36_06250</name>
</gene>
<dbReference type="Pfam" id="PF11003">
    <property type="entry name" value="DUF2842"/>
    <property type="match status" value="1"/>
</dbReference>
<dbReference type="RefSeq" id="WP_218632846.1">
    <property type="nucleotide sequence ID" value="NZ_JAHVAH010000001.1"/>
</dbReference>
<comment type="caution">
    <text evidence="2">The sequence shown here is derived from an EMBL/GenBank/DDBJ whole genome shotgun (WGS) entry which is preliminary data.</text>
</comment>
<reference evidence="2 3" key="1">
    <citation type="submission" date="2021-07" db="EMBL/GenBank/DDBJ databases">
        <title>The draft genome sequence of Sphingomicrobium sp. B8.</title>
        <authorList>
            <person name="Mu L."/>
        </authorList>
    </citation>
    <scope>NUCLEOTIDE SEQUENCE [LARGE SCALE GENOMIC DNA]</scope>
    <source>
        <strain evidence="2 3">B8</strain>
    </source>
</reference>
<name>A0ABS6V5V0_9SPHN</name>
<dbReference type="Proteomes" id="UP000698028">
    <property type="component" value="Unassembled WGS sequence"/>
</dbReference>
<evidence type="ECO:0000313" key="2">
    <source>
        <dbReference type="EMBL" id="MBW0144894.1"/>
    </source>
</evidence>